<dbReference type="Proteomes" id="UP000323506">
    <property type="component" value="Chromosome A01"/>
</dbReference>
<feature type="region of interest" description="Disordered" evidence="1">
    <location>
        <begin position="64"/>
        <end position="87"/>
    </location>
</feature>
<proteinExistence type="predicted"/>
<evidence type="ECO:0008006" key="5">
    <source>
        <dbReference type="Google" id="ProtNLM"/>
    </source>
</evidence>
<evidence type="ECO:0000256" key="2">
    <source>
        <dbReference type="SAM" id="Phobius"/>
    </source>
</evidence>
<dbReference type="EMBL" id="CM017688">
    <property type="protein sequence ID" value="TYH29446.1"/>
    <property type="molecule type" value="Genomic_DNA"/>
</dbReference>
<evidence type="ECO:0000256" key="1">
    <source>
        <dbReference type="SAM" id="MobiDB-lite"/>
    </source>
</evidence>
<evidence type="ECO:0000313" key="4">
    <source>
        <dbReference type="Proteomes" id="UP000323506"/>
    </source>
</evidence>
<feature type="transmembrane region" description="Helical" evidence="2">
    <location>
        <begin position="32"/>
        <end position="53"/>
    </location>
</feature>
<keyword evidence="2" id="KW-0472">Membrane</keyword>
<accession>A0A5D2HIV8</accession>
<reference evidence="3 4" key="1">
    <citation type="submission" date="2019-06" db="EMBL/GenBank/DDBJ databases">
        <title>WGS assembly of Gossypium darwinii.</title>
        <authorList>
            <person name="Chen Z.J."/>
            <person name="Sreedasyam A."/>
            <person name="Ando A."/>
            <person name="Song Q."/>
            <person name="De L."/>
            <person name="Hulse-Kemp A."/>
            <person name="Ding M."/>
            <person name="Ye W."/>
            <person name="Kirkbride R."/>
            <person name="Jenkins J."/>
            <person name="Plott C."/>
            <person name="Lovell J."/>
            <person name="Lin Y.-M."/>
            <person name="Vaughn R."/>
            <person name="Liu B."/>
            <person name="Li W."/>
            <person name="Simpson S."/>
            <person name="Scheffler B."/>
            <person name="Saski C."/>
            <person name="Grover C."/>
            <person name="Hu G."/>
            <person name="Conover J."/>
            <person name="Carlson J."/>
            <person name="Shu S."/>
            <person name="Boston L."/>
            <person name="Williams M."/>
            <person name="Peterson D."/>
            <person name="Mcgee K."/>
            <person name="Jones D."/>
            <person name="Wendel J."/>
            <person name="Stelly D."/>
            <person name="Grimwood J."/>
            <person name="Schmutz J."/>
        </authorList>
    </citation>
    <scope>NUCLEOTIDE SEQUENCE [LARGE SCALE GENOMIC DNA]</scope>
    <source>
        <strain evidence="3">1808015.09</strain>
    </source>
</reference>
<sequence length="87" mass="9691">MRERSNWHTIYTYHVCHSSYQNQIMGIIKPSFPLLISCFLSALLLFFSHGGVFESSIVNLDAPPSSTTSAFVPPSDSKRGPGFQRSP</sequence>
<evidence type="ECO:0000313" key="3">
    <source>
        <dbReference type="EMBL" id="TYH29446.1"/>
    </source>
</evidence>
<name>A0A5D2HIV8_GOSDA</name>
<keyword evidence="2" id="KW-1133">Transmembrane helix</keyword>
<keyword evidence="2" id="KW-0812">Transmembrane</keyword>
<dbReference type="AlphaFoldDB" id="A0A5D2HIV8"/>
<protein>
    <recommendedName>
        <fullName evidence="5">Transmembrane protein</fullName>
    </recommendedName>
</protein>
<keyword evidence="4" id="KW-1185">Reference proteome</keyword>
<organism evidence="3 4">
    <name type="scientific">Gossypium darwinii</name>
    <name type="common">Darwin's cotton</name>
    <name type="synonym">Gossypium barbadense var. darwinii</name>
    <dbReference type="NCBI Taxonomy" id="34276"/>
    <lineage>
        <taxon>Eukaryota</taxon>
        <taxon>Viridiplantae</taxon>
        <taxon>Streptophyta</taxon>
        <taxon>Embryophyta</taxon>
        <taxon>Tracheophyta</taxon>
        <taxon>Spermatophyta</taxon>
        <taxon>Magnoliopsida</taxon>
        <taxon>eudicotyledons</taxon>
        <taxon>Gunneridae</taxon>
        <taxon>Pentapetalae</taxon>
        <taxon>rosids</taxon>
        <taxon>malvids</taxon>
        <taxon>Malvales</taxon>
        <taxon>Malvaceae</taxon>
        <taxon>Malvoideae</taxon>
        <taxon>Gossypium</taxon>
    </lineage>
</organism>
<gene>
    <name evidence="3" type="ORF">ES288_A01G012100v1</name>
</gene>